<evidence type="ECO:0000313" key="2">
    <source>
        <dbReference type="Proteomes" id="UP000265520"/>
    </source>
</evidence>
<comment type="caution">
    <text evidence="1">The sequence shown here is derived from an EMBL/GenBank/DDBJ whole genome shotgun (WGS) entry which is preliminary data.</text>
</comment>
<reference evidence="1 2" key="1">
    <citation type="journal article" date="2018" name="Front. Plant Sci.">
        <title>Red Clover (Trifolium pratense) and Zigzag Clover (T. medium) - A Picture of Genomic Similarities and Differences.</title>
        <authorList>
            <person name="Dluhosova J."/>
            <person name="Istvanek J."/>
            <person name="Nedelnik J."/>
            <person name="Repkova J."/>
        </authorList>
    </citation>
    <scope>NUCLEOTIDE SEQUENCE [LARGE SCALE GENOMIC DNA]</scope>
    <source>
        <strain evidence="2">cv. 10/8</strain>
        <tissue evidence="1">Leaf</tissue>
    </source>
</reference>
<keyword evidence="2" id="KW-1185">Reference proteome</keyword>
<evidence type="ECO:0000313" key="1">
    <source>
        <dbReference type="EMBL" id="MCI11381.1"/>
    </source>
</evidence>
<protein>
    <submittedName>
        <fullName evidence="1">AFG1-family ATPase</fullName>
    </submittedName>
</protein>
<dbReference type="Proteomes" id="UP000265520">
    <property type="component" value="Unassembled WGS sequence"/>
</dbReference>
<sequence>MLMDMFYSATEGIVKHRRRYHFHEAMLRINEHMHKIWKKQMEEKPLQSGIAGWIMNLPFDTKAKEWLAAEERYKQE</sequence>
<dbReference type="AlphaFoldDB" id="A0A392PH15"/>
<dbReference type="EMBL" id="LXQA010079952">
    <property type="protein sequence ID" value="MCI11381.1"/>
    <property type="molecule type" value="Genomic_DNA"/>
</dbReference>
<name>A0A392PH15_9FABA</name>
<proteinExistence type="predicted"/>
<feature type="non-terminal residue" evidence="1">
    <location>
        <position position="76"/>
    </location>
</feature>
<accession>A0A392PH15</accession>
<organism evidence="1 2">
    <name type="scientific">Trifolium medium</name>
    <dbReference type="NCBI Taxonomy" id="97028"/>
    <lineage>
        <taxon>Eukaryota</taxon>
        <taxon>Viridiplantae</taxon>
        <taxon>Streptophyta</taxon>
        <taxon>Embryophyta</taxon>
        <taxon>Tracheophyta</taxon>
        <taxon>Spermatophyta</taxon>
        <taxon>Magnoliopsida</taxon>
        <taxon>eudicotyledons</taxon>
        <taxon>Gunneridae</taxon>
        <taxon>Pentapetalae</taxon>
        <taxon>rosids</taxon>
        <taxon>fabids</taxon>
        <taxon>Fabales</taxon>
        <taxon>Fabaceae</taxon>
        <taxon>Papilionoideae</taxon>
        <taxon>50 kb inversion clade</taxon>
        <taxon>NPAAA clade</taxon>
        <taxon>Hologalegina</taxon>
        <taxon>IRL clade</taxon>
        <taxon>Trifolieae</taxon>
        <taxon>Trifolium</taxon>
    </lineage>
</organism>